<comment type="similarity">
    <text evidence="2 8">Belongs to the type IA topoisomerase family.</text>
</comment>
<evidence type="ECO:0000256" key="1">
    <source>
        <dbReference type="ARBA" id="ARBA00000213"/>
    </source>
</evidence>
<dbReference type="Proteomes" id="UP001628192">
    <property type="component" value="Unassembled WGS sequence"/>
</dbReference>
<comment type="function">
    <text evidence="8">Releases the supercoiling and torsional tension of DNA, which is introduced during the DNA replication and transcription, by transiently cleaving and rejoining one strand of the DNA duplex. Introduces a single-strand break via transesterification at a target site in duplex DNA. The scissile phosphodiester is attacked by the catalytic tyrosine of the enzyme, resulting in the formation of a DNA-(5'-phosphotyrosyl)-enzyme intermediate and the expulsion of a 3'-OH DNA strand. The free DNA strand then undergoes passage around the unbroken strand, thus removing DNA supercoils. Finally, in the religation step, the DNA 3'-OH attacks the covalent intermediate to expel the active-site tyrosine and restore the DNA phosphodiester backbone.</text>
</comment>
<dbReference type="InterPro" id="IPR006171">
    <property type="entry name" value="TOPRIM_dom"/>
</dbReference>
<keyword evidence="4" id="KW-0460">Magnesium</keyword>
<reference evidence="11 12" key="1">
    <citation type="journal article" date="2025" name="Int. J. Syst. Evol. Microbiol.">
        <title>Desulfovibrio falkowii sp. nov., Porphyromonas miyakawae sp. nov., Mediterraneibacter flintii sp. nov. and Owariibacterium komagatae gen. nov., sp. nov., isolated from human faeces.</title>
        <authorList>
            <person name="Hamaguchi T."/>
            <person name="Ohara M."/>
            <person name="Hisatomi A."/>
            <person name="Sekiguchi K."/>
            <person name="Takeda J.I."/>
            <person name="Ueyama J."/>
            <person name="Ito M."/>
            <person name="Nishiwaki H."/>
            <person name="Ogi T."/>
            <person name="Hirayama M."/>
            <person name="Ohkuma M."/>
            <person name="Sakamoto M."/>
            <person name="Ohno K."/>
        </authorList>
    </citation>
    <scope>NUCLEOTIDE SEQUENCE [LARGE SCALE GENOMIC DNA]</scope>
    <source>
        <strain evidence="11 12">13CB8C</strain>
    </source>
</reference>
<feature type="site" description="Interaction with DNA" evidence="8">
    <location>
        <position position="31"/>
    </location>
</feature>
<keyword evidence="3" id="KW-0479">Metal-binding</keyword>
<evidence type="ECO:0000259" key="9">
    <source>
        <dbReference type="PROSITE" id="PS50880"/>
    </source>
</evidence>
<feature type="site" description="Interaction with DNA" evidence="8">
    <location>
        <position position="136"/>
    </location>
</feature>
<comment type="caution">
    <text evidence="11">The sequence shown here is derived from an EMBL/GenBank/DDBJ whole genome shotgun (WGS) entry which is preliminary data.</text>
</comment>
<evidence type="ECO:0000256" key="7">
    <source>
        <dbReference type="ARBA" id="ARBA00023235"/>
    </source>
</evidence>
<dbReference type="HAMAP" id="MF_00952">
    <property type="entry name" value="Topoisom_1_prok"/>
    <property type="match status" value="1"/>
</dbReference>
<dbReference type="InterPro" id="IPR003601">
    <property type="entry name" value="Topo_IA_2"/>
</dbReference>
<dbReference type="InterPro" id="IPR013826">
    <property type="entry name" value="Topo_IA_cen_sub3"/>
</dbReference>
<keyword evidence="5 8" id="KW-0799">Topoisomerase</keyword>
<dbReference type="PROSITE" id="PS52039">
    <property type="entry name" value="TOPO_IA_2"/>
    <property type="match status" value="1"/>
</dbReference>
<comment type="caution">
    <text evidence="8">Lacks conserved residue(s) required for the propagation of feature annotation.</text>
</comment>
<feature type="active site" description="O-(5'-phospho-DNA)-tyrosine intermediate" evidence="8">
    <location>
        <position position="287"/>
    </location>
</feature>
<sequence>MKLLIVESPGKIKKLQDILGSEWRVAASCGHVRDLPNQGYGLEPPDFTLRYTETKPDVLKKLAVLARGAEAVFLASDPDREGEAISWHLKDALGLRTYKRVTYTAITPQDVRAGLDNPRDIDMNLVHAQEARRALDRLCGYKVSGPLGRAVQEEKMSAGRVQSPAVRLVVERERGIRSFVSTTHYGVELLFEAVENISNGWKAAWLPKEGWLEEGQEYFLDQTAAGKIATLRTLDILSCEEKESRTPPPAPFTTSSLQQASSNALKFKPKKTMELAQKLYEAGHITYMRTDSPNLSESAITEIRAYCDAQGWPLSAMPRTWKSKSGAQEAHEAIRPTHVDVEEAGETDDEKALYRLIRIRTLASQLADAVFDVRVARLAGDVDGRKAVFEAKGRTLQEQGWKVAMAADASLADAEEVEPDNAVPDLKAGCQATAIQGEVKTKKTKPASRFSEASLIREMEKRGIGRPATYAAILENITSRAYVKEEKGFLVPTPRGEKLVDALVGAFGFLDLDFTSHMEERLDDVAGGKVGYAECIGVFHTQLMEELDKFVQAHTVPCPACGDREQFRHIYSREKGWNFWGCKVCGATFADDNGRPGPKREKGTSDLTDFLCEKCGKPLQHLKGTKKNGSGQYDFFVCSGKECGAKYANVNGQPVVHELPALSEHKCKKCGKPLALFEGTSRAGKPYKKFNCSGYPRCRQSYWGKDDGTPDYENPVKTK</sequence>
<dbReference type="SMART" id="SM00436">
    <property type="entry name" value="TOP1Bc"/>
    <property type="match status" value="1"/>
</dbReference>
<feature type="region of interest" description="Interaction with DNA" evidence="8">
    <location>
        <begin position="157"/>
        <end position="162"/>
    </location>
</feature>
<dbReference type="Pfam" id="PF01131">
    <property type="entry name" value="Topoisom_bac"/>
    <property type="match status" value="1"/>
</dbReference>
<feature type="domain" description="Topo IA-type catalytic" evidence="10">
    <location>
        <begin position="122"/>
        <end position="547"/>
    </location>
</feature>
<evidence type="ECO:0000256" key="5">
    <source>
        <dbReference type="ARBA" id="ARBA00023029"/>
    </source>
</evidence>
<evidence type="ECO:0000313" key="11">
    <source>
        <dbReference type="EMBL" id="GAB1255376.1"/>
    </source>
</evidence>
<dbReference type="InterPro" id="IPR028612">
    <property type="entry name" value="Topoisom_1_IA"/>
</dbReference>
<dbReference type="PROSITE" id="PS00396">
    <property type="entry name" value="TOPO_IA_1"/>
    <property type="match status" value="1"/>
</dbReference>
<name>A0ABQ0EC82_9BACT</name>
<dbReference type="PRINTS" id="PR00417">
    <property type="entry name" value="PRTPISMRASEI"/>
</dbReference>
<accession>A0ABQ0EC82</accession>
<dbReference type="SMART" id="SM00437">
    <property type="entry name" value="TOP1Ac"/>
    <property type="match status" value="1"/>
</dbReference>
<feature type="site" description="Interaction with DNA" evidence="8">
    <location>
        <position position="132"/>
    </location>
</feature>
<evidence type="ECO:0000256" key="6">
    <source>
        <dbReference type="ARBA" id="ARBA00023125"/>
    </source>
</evidence>
<dbReference type="InterPro" id="IPR023405">
    <property type="entry name" value="Topo_IA_core_domain"/>
</dbReference>
<keyword evidence="12" id="KW-1185">Reference proteome</keyword>
<protein>
    <recommendedName>
        <fullName evidence="8">DNA topoisomerase 1</fullName>
        <ecNumber evidence="8">5.6.2.1</ecNumber>
    </recommendedName>
    <alternativeName>
        <fullName evidence="8">DNA topoisomerase I</fullName>
    </alternativeName>
</protein>
<dbReference type="EC" id="5.6.2.1" evidence="8"/>
<keyword evidence="7 8" id="KW-0413">Isomerase</keyword>
<feature type="site" description="Interaction with DNA" evidence="8">
    <location>
        <position position="133"/>
    </location>
</feature>
<dbReference type="InterPro" id="IPR003602">
    <property type="entry name" value="Topo_IA_DNA-bd_dom"/>
</dbReference>
<feature type="domain" description="Toprim" evidence="9">
    <location>
        <begin position="1"/>
        <end position="108"/>
    </location>
</feature>
<dbReference type="InterPro" id="IPR005733">
    <property type="entry name" value="TopoI_bac-type"/>
</dbReference>
<dbReference type="InterPro" id="IPR013824">
    <property type="entry name" value="Topo_IA_cen_sub1"/>
</dbReference>
<dbReference type="Gene3D" id="1.10.290.10">
    <property type="entry name" value="Topoisomerase I, domain 4"/>
    <property type="match status" value="1"/>
</dbReference>
<gene>
    <name evidence="11" type="primary">topA_2</name>
    <name evidence="8" type="synonym">topA</name>
    <name evidence="11" type="ORF">Defa_28630</name>
</gene>
<feature type="site" description="Interaction with DNA" evidence="8">
    <location>
        <position position="141"/>
    </location>
</feature>
<evidence type="ECO:0000313" key="12">
    <source>
        <dbReference type="Proteomes" id="UP001628192"/>
    </source>
</evidence>
<dbReference type="SMART" id="SM00493">
    <property type="entry name" value="TOPRIM"/>
    <property type="match status" value="1"/>
</dbReference>
<dbReference type="InterPro" id="IPR023406">
    <property type="entry name" value="Topo_IA_AS"/>
</dbReference>
<dbReference type="NCBIfam" id="TIGR01051">
    <property type="entry name" value="topA_bact"/>
    <property type="match status" value="1"/>
</dbReference>
<proteinExistence type="inferred from homology"/>
<dbReference type="Pfam" id="PF01751">
    <property type="entry name" value="Toprim"/>
    <property type="match status" value="1"/>
</dbReference>
<organism evidence="11 12">
    <name type="scientific">Desulfovibrio falkowii</name>
    <dbReference type="NCBI Taxonomy" id="3136602"/>
    <lineage>
        <taxon>Bacteria</taxon>
        <taxon>Pseudomonadati</taxon>
        <taxon>Thermodesulfobacteriota</taxon>
        <taxon>Desulfovibrionia</taxon>
        <taxon>Desulfovibrionales</taxon>
        <taxon>Desulfovibrionaceae</taxon>
        <taxon>Desulfovibrio</taxon>
    </lineage>
</organism>
<dbReference type="Gene3D" id="1.10.460.10">
    <property type="entry name" value="Topoisomerase I, domain 2"/>
    <property type="match status" value="1"/>
</dbReference>
<feature type="site" description="Interaction with DNA" evidence="8">
    <location>
        <position position="289"/>
    </location>
</feature>
<dbReference type="InterPro" id="IPR013497">
    <property type="entry name" value="Topo_IA_cen"/>
</dbReference>
<dbReference type="InterPro" id="IPR013825">
    <property type="entry name" value="Topo_IA_cen_sub2"/>
</dbReference>
<keyword evidence="6 8" id="KW-0238">DNA-binding</keyword>
<dbReference type="EMBL" id="BAAFSG010000001">
    <property type="protein sequence ID" value="GAB1255376.1"/>
    <property type="molecule type" value="Genomic_DNA"/>
</dbReference>
<comment type="subunit">
    <text evidence="8">Monomer.</text>
</comment>
<dbReference type="CDD" id="cd00186">
    <property type="entry name" value="TOP1Ac"/>
    <property type="match status" value="1"/>
</dbReference>
<comment type="catalytic activity">
    <reaction evidence="1 8">
        <text>ATP-independent breakage of single-stranded DNA, followed by passage and rejoining.</text>
        <dbReference type="EC" id="5.6.2.1"/>
    </reaction>
</comment>
<dbReference type="RefSeq" id="WP_407845211.1">
    <property type="nucleotide sequence ID" value="NZ_BAAFSG010000001.1"/>
</dbReference>
<evidence type="ECO:0000256" key="8">
    <source>
        <dbReference type="HAMAP-Rule" id="MF_00952"/>
    </source>
</evidence>
<feature type="site" description="Interaction with DNA" evidence="8">
    <location>
        <position position="480"/>
    </location>
</feature>
<dbReference type="PROSITE" id="PS50880">
    <property type="entry name" value="TOPRIM"/>
    <property type="match status" value="1"/>
</dbReference>
<dbReference type="Gene3D" id="3.40.50.140">
    <property type="match status" value="1"/>
</dbReference>
<dbReference type="SUPFAM" id="SSF56712">
    <property type="entry name" value="Prokaryotic type I DNA topoisomerase"/>
    <property type="match status" value="1"/>
</dbReference>
<dbReference type="PANTHER" id="PTHR42785:SF1">
    <property type="entry name" value="DNA TOPOISOMERASE"/>
    <property type="match status" value="1"/>
</dbReference>
<dbReference type="Gene3D" id="2.70.20.10">
    <property type="entry name" value="Topoisomerase I, domain 3"/>
    <property type="match status" value="1"/>
</dbReference>
<dbReference type="InterPro" id="IPR000380">
    <property type="entry name" value="Topo_IA"/>
</dbReference>
<evidence type="ECO:0000256" key="4">
    <source>
        <dbReference type="ARBA" id="ARBA00022842"/>
    </source>
</evidence>
<evidence type="ECO:0000256" key="2">
    <source>
        <dbReference type="ARBA" id="ARBA00009446"/>
    </source>
</evidence>
<evidence type="ECO:0000256" key="3">
    <source>
        <dbReference type="ARBA" id="ARBA00022723"/>
    </source>
</evidence>
<evidence type="ECO:0000259" key="10">
    <source>
        <dbReference type="PROSITE" id="PS52039"/>
    </source>
</evidence>
<dbReference type="PANTHER" id="PTHR42785">
    <property type="entry name" value="DNA TOPOISOMERASE, TYPE IA, CORE"/>
    <property type="match status" value="1"/>
</dbReference>